<keyword evidence="5 12" id="KW-1133">Transmembrane helix</keyword>
<proteinExistence type="predicted"/>
<keyword evidence="8" id="KW-0804">Transcription</keyword>
<dbReference type="PANTHER" id="PTHR37461:SF1">
    <property type="entry name" value="ANTI-SIGMA-K FACTOR RSKA"/>
    <property type="match status" value="1"/>
</dbReference>
<organism evidence="14 15">
    <name type="scientific">Microbacterium awajiense</name>
    <dbReference type="NCBI Taxonomy" id="415214"/>
    <lineage>
        <taxon>Bacteria</taxon>
        <taxon>Bacillati</taxon>
        <taxon>Actinomycetota</taxon>
        <taxon>Actinomycetes</taxon>
        <taxon>Micrococcales</taxon>
        <taxon>Microbacteriaceae</taxon>
        <taxon>Microbacterium</taxon>
    </lineage>
</organism>
<keyword evidence="6" id="KW-0805">Transcription regulation</keyword>
<evidence type="ECO:0000256" key="4">
    <source>
        <dbReference type="ARBA" id="ARBA00022692"/>
    </source>
</evidence>
<comment type="subcellular location">
    <subcellularLocation>
        <location evidence="2">Cell membrane</location>
    </subcellularLocation>
    <subcellularLocation>
        <location evidence="1">Membrane</location>
        <topology evidence="1">Single-pass membrane protein</topology>
    </subcellularLocation>
</comment>
<feature type="domain" description="Anti-sigma K factor RskA C-terminal" evidence="13">
    <location>
        <begin position="114"/>
        <end position="252"/>
    </location>
</feature>
<keyword evidence="15" id="KW-1185">Reference proteome</keyword>
<evidence type="ECO:0000313" key="15">
    <source>
        <dbReference type="Proteomes" id="UP001501697"/>
    </source>
</evidence>
<evidence type="ECO:0000256" key="11">
    <source>
        <dbReference type="SAM" id="MobiDB-lite"/>
    </source>
</evidence>
<evidence type="ECO:0000256" key="2">
    <source>
        <dbReference type="ARBA" id="ARBA00004236"/>
    </source>
</evidence>
<keyword evidence="4 12" id="KW-0812">Transmembrane</keyword>
<sequence>MNEEQFAELSAGYALHALSPEDLAAFEAARAEHPEWEHHVTRDAATAASLADGIAEVPSPLTLRSTLLAKIAADAAADAAPEEQPPSRPEYVEPAPTTNTIQTVERRNWTRGLLALAASLVLLVALGYGAVAINDYVNRPAAVVALSEIEAAPDAQESTGELADGGTVTAYWSESLGKAVITTSALPAVDEGETYEIWFVRADAPVSAGLFEAATGDSTTALLDGPVEPGDVIAVTVEPAGGSPTGAPTSDPIVVIPTAA</sequence>
<evidence type="ECO:0000256" key="3">
    <source>
        <dbReference type="ARBA" id="ARBA00022475"/>
    </source>
</evidence>
<evidence type="ECO:0000259" key="13">
    <source>
        <dbReference type="Pfam" id="PF10099"/>
    </source>
</evidence>
<gene>
    <name evidence="14" type="ORF">GCM10022200_30180</name>
</gene>
<evidence type="ECO:0000256" key="7">
    <source>
        <dbReference type="ARBA" id="ARBA00023136"/>
    </source>
</evidence>
<dbReference type="InterPro" id="IPR051474">
    <property type="entry name" value="Anti-sigma-K/W_factor"/>
</dbReference>
<dbReference type="InterPro" id="IPR018764">
    <property type="entry name" value="RskA_C"/>
</dbReference>
<feature type="transmembrane region" description="Helical" evidence="12">
    <location>
        <begin position="113"/>
        <end position="133"/>
    </location>
</feature>
<dbReference type="Pfam" id="PF10099">
    <property type="entry name" value="RskA_C"/>
    <property type="match status" value="1"/>
</dbReference>
<evidence type="ECO:0000256" key="10">
    <source>
        <dbReference type="ARBA" id="ARBA00030803"/>
    </source>
</evidence>
<evidence type="ECO:0000256" key="5">
    <source>
        <dbReference type="ARBA" id="ARBA00022989"/>
    </source>
</evidence>
<dbReference type="Gene3D" id="1.10.10.1320">
    <property type="entry name" value="Anti-sigma factor, zinc-finger domain"/>
    <property type="match status" value="1"/>
</dbReference>
<dbReference type="EMBL" id="BAAAYU010000005">
    <property type="protein sequence ID" value="GAA3644129.1"/>
    <property type="molecule type" value="Genomic_DNA"/>
</dbReference>
<evidence type="ECO:0000256" key="8">
    <source>
        <dbReference type="ARBA" id="ARBA00023163"/>
    </source>
</evidence>
<feature type="region of interest" description="Disordered" evidence="11">
    <location>
        <begin position="77"/>
        <end position="99"/>
    </location>
</feature>
<dbReference type="Proteomes" id="UP001501697">
    <property type="component" value="Unassembled WGS sequence"/>
</dbReference>
<keyword evidence="3" id="KW-1003">Cell membrane</keyword>
<evidence type="ECO:0000256" key="1">
    <source>
        <dbReference type="ARBA" id="ARBA00004167"/>
    </source>
</evidence>
<comment type="caution">
    <text evidence="14">The sequence shown here is derived from an EMBL/GenBank/DDBJ whole genome shotgun (WGS) entry which is preliminary data.</text>
</comment>
<dbReference type="RefSeq" id="WP_344740028.1">
    <property type="nucleotide sequence ID" value="NZ_BAAAYU010000005.1"/>
</dbReference>
<keyword evidence="7 12" id="KW-0472">Membrane</keyword>
<evidence type="ECO:0000256" key="9">
    <source>
        <dbReference type="ARBA" id="ARBA00029829"/>
    </source>
</evidence>
<evidence type="ECO:0000313" key="14">
    <source>
        <dbReference type="EMBL" id="GAA3644129.1"/>
    </source>
</evidence>
<name>A0ABP7B0F2_9MICO</name>
<protein>
    <recommendedName>
        <fullName evidence="10">Regulator of SigK</fullName>
    </recommendedName>
    <alternativeName>
        <fullName evidence="9">Sigma-K anti-sigma factor RskA</fullName>
    </alternativeName>
</protein>
<dbReference type="InterPro" id="IPR041916">
    <property type="entry name" value="Anti_sigma_zinc_sf"/>
</dbReference>
<evidence type="ECO:0000256" key="6">
    <source>
        <dbReference type="ARBA" id="ARBA00023015"/>
    </source>
</evidence>
<evidence type="ECO:0000256" key="12">
    <source>
        <dbReference type="SAM" id="Phobius"/>
    </source>
</evidence>
<accession>A0ABP7B0F2</accession>
<dbReference type="PANTHER" id="PTHR37461">
    <property type="entry name" value="ANTI-SIGMA-K FACTOR RSKA"/>
    <property type="match status" value="1"/>
</dbReference>
<reference evidence="15" key="1">
    <citation type="journal article" date="2019" name="Int. J. Syst. Evol. Microbiol.">
        <title>The Global Catalogue of Microorganisms (GCM) 10K type strain sequencing project: providing services to taxonomists for standard genome sequencing and annotation.</title>
        <authorList>
            <consortium name="The Broad Institute Genomics Platform"/>
            <consortium name="The Broad Institute Genome Sequencing Center for Infectious Disease"/>
            <person name="Wu L."/>
            <person name="Ma J."/>
        </authorList>
    </citation>
    <scope>NUCLEOTIDE SEQUENCE [LARGE SCALE GENOMIC DNA]</scope>
    <source>
        <strain evidence="15">JCM 16544</strain>
    </source>
</reference>